<feature type="domain" description="Rhamnogalacturonase A/B/Epimerase-like pectate lyase" evidence="3">
    <location>
        <begin position="38"/>
        <end position="82"/>
    </location>
</feature>
<dbReference type="InterPro" id="IPR012334">
    <property type="entry name" value="Pectin_lyas_fold"/>
</dbReference>
<evidence type="ECO:0000313" key="5">
    <source>
        <dbReference type="EMBL" id="PZX48294.1"/>
    </source>
</evidence>
<dbReference type="InterPro" id="IPR006626">
    <property type="entry name" value="PbH1"/>
</dbReference>
<evidence type="ECO:0000259" key="4">
    <source>
        <dbReference type="Pfam" id="PF13229"/>
    </source>
</evidence>
<dbReference type="Proteomes" id="UP000248882">
    <property type="component" value="Unassembled WGS sequence"/>
</dbReference>
<dbReference type="Pfam" id="PF12708">
    <property type="entry name" value="Pect-lyase_RHGA_epim"/>
    <property type="match status" value="1"/>
</dbReference>
<keyword evidence="2" id="KW-0964">Secreted</keyword>
<dbReference type="GO" id="GO:0005576">
    <property type="term" value="C:extracellular region"/>
    <property type="evidence" value="ECO:0007669"/>
    <property type="project" value="UniProtKB-SubCell"/>
</dbReference>
<feature type="domain" description="Right handed beta helix" evidence="4">
    <location>
        <begin position="427"/>
        <end position="575"/>
    </location>
</feature>
<dbReference type="Gene3D" id="2.160.20.10">
    <property type="entry name" value="Single-stranded right-handed beta-helix, Pectin lyase-like"/>
    <property type="match status" value="3"/>
</dbReference>
<evidence type="ECO:0000256" key="2">
    <source>
        <dbReference type="ARBA" id="ARBA00022525"/>
    </source>
</evidence>
<evidence type="ECO:0000256" key="1">
    <source>
        <dbReference type="ARBA" id="ARBA00004613"/>
    </source>
</evidence>
<dbReference type="InterPro" id="IPR039448">
    <property type="entry name" value="Beta_helix"/>
</dbReference>
<protein>
    <submittedName>
        <fullName evidence="5">Parallel beta helix pectate lyase-like protein</fullName>
    </submittedName>
</protein>
<organism evidence="5 6">
    <name type="scientific">Algoriphagus chordae</name>
    <dbReference type="NCBI Taxonomy" id="237019"/>
    <lineage>
        <taxon>Bacteria</taxon>
        <taxon>Pseudomonadati</taxon>
        <taxon>Bacteroidota</taxon>
        <taxon>Cytophagia</taxon>
        <taxon>Cytophagales</taxon>
        <taxon>Cyclobacteriaceae</taxon>
        <taxon>Algoriphagus</taxon>
    </lineage>
</organism>
<dbReference type="RefSeq" id="WP_111322202.1">
    <property type="nucleotide sequence ID" value="NZ_QKZT01000021.1"/>
</dbReference>
<dbReference type="EMBL" id="QKZT01000021">
    <property type="protein sequence ID" value="PZX48294.1"/>
    <property type="molecule type" value="Genomic_DNA"/>
</dbReference>
<comment type="caution">
    <text evidence="5">The sequence shown here is derived from an EMBL/GenBank/DDBJ whole genome shotgun (WGS) entry which is preliminary data.</text>
</comment>
<keyword evidence="5" id="KW-0456">Lyase</keyword>
<evidence type="ECO:0000313" key="6">
    <source>
        <dbReference type="Proteomes" id="UP000248882"/>
    </source>
</evidence>
<name>A0A2W7QIH1_9BACT</name>
<sequence length="593" mass="65710">MLRGKIRNTSIALLLTPLLAAIPFYGFCLQMGQQEEVINVRDFGAIPNDGKDDTAFLRKAAEKARTTPNATLYFPAGEYQLRDQKAVDIQEAAFAGELGANPQEVLYVPNQEYVIGLDFEGADGLTIDANDVKIIFDGWMEPVSFRNTQNVTLNGLTIDYKKRPNSYGEIIKLGEDYVDVEFPEEEEMTDEMLILRVMLYNKEKKSLVGTAVYFDSKKGIAPNVLRFYGAGIRNQAELGRVLITFSGFHYRPAILIYKTKDITLNDVTINAQAGMGIVGHLSKNITMNRLKVVPPAGRYVSSNTDATHFATNRGFIRFDDCEFEGQGDDATNVHNYYAHIVSRPAENVCETFLGEKNFTHSTYQDEPQNGDVLAVIEKSTLKEVGYIRVSDFETNPEERLVKITFDGDLPEDIENYYLANMSATPSLEFANSQVRSHRARSVLVKTRKVLIENSSFENTTGTAIHIGAEGNWLEGVASEDVIIRNNTFTNCGLGGNNDGTIDGASAIAIHVNAPDRTIPGLHKRILIENNKVIGGEHAFTVKGAENVTIRNNEFLEIVKEPIVVGASRKVSAYENKGAADIASKISPVIPIWW</sequence>
<dbReference type="GO" id="GO:0016829">
    <property type="term" value="F:lyase activity"/>
    <property type="evidence" value="ECO:0007669"/>
    <property type="project" value="UniProtKB-KW"/>
</dbReference>
<dbReference type="AlphaFoldDB" id="A0A2W7QIH1"/>
<gene>
    <name evidence="5" type="ORF">LV85_03704</name>
</gene>
<dbReference type="OrthoDB" id="9807299at2"/>
<accession>A0A2W7QIH1</accession>
<reference evidence="5 6" key="1">
    <citation type="submission" date="2018-06" db="EMBL/GenBank/DDBJ databases">
        <title>Genomic Encyclopedia of Archaeal and Bacterial Type Strains, Phase II (KMG-II): from individual species to whole genera.</title>
        <authorList>
            <person name="Goeker M."/>
        </authorList>
    </citation>
    <scope>NUCLEOTIDE SEQUENCE [LARGE SCALE GENOMIC DNA]</scope>
    <source>
        <strain evidence="5 6">DSM 19830</strain>
    </source>
</reference>
<dbReference type="Pfam" id="PF13229">
    <property type="entry name" value="Beta_helix"/>
    <property type="match status" value="1"/>
</dbReference>
<dbReference type="PANTHER" id="PTHR31375">
    <property type="match status" value="1"/>
</dbReference>
<dbReference type="SUPFAM" id="SSF51126">
    <property type="entry name" value="Pectin lyase-like"/>
    <property type="match status" value="1"/>
</dbReference>
<dbReference type="SMART" id="SM00710">
    <property type="entry name" value="PbH1"/>
    <property type="match status" value="6"/>
</dbReference>
<comment type="subcellular location">
    <subcellularLocation>
        <location evidence="1">Secreted</location>
    </subcellularLocation>
</comment>
<evidence type="ECO:0000259" key="3">
    <source>
        <dbReference type="Pfam" id="PF12708"/>
    </source>
</evidence>
<dbReference type="InterPro" id="IPR011050">
    <property type="entry name" value="Pectin_lyase_fold/virulence"/>
</dbReference>
<proteinExistence type="predicted"/>
<dbReference type="InterPro" id="IPR024535">
    <property type="entry name" value="RHGA/B-epi-like_pectate_lyase"/>
</dbReference>
<keyword evidence="6" id="KW-1185">Reference proteome</keyword>